<evidence type="ECO:0000313" key="9">
    <source>
        <dbReference type="EMBL" id="MBC1175492.1"/>
    </source>
</evidence>
<feature type="active site" evidence="4">
    <location>
        <position position="296"/>
    </location>
</feature>
<dbReference type="InterPro" id="IPR007724">
    <property type="entry name" value="Poly_GlycHdrlase"/>
</dbReference>
<dbReference type="GO" id="GO:1990966">
    <property type="term" value="P:ATP generation from poly-ADP-D-ribose"/>
    <property type="evidence" value="ECO:0007669"/>
    <property type="project" value="TreeGrafter"/>
</dbReference>
<dbReference type="GO" id="GO:0004649">
    <property type="term" value="F:poly(ADP-ribose) glycohydrolase activity"/>
    <property type="evidence" value="ECO:0007669"/>
    <property type="project" value="UniProtKB-EC"/>
</dbReference>
<dbReference type="Pfam" id="PF20811">
    <property type="entry name" value="PARG_cat_N"/>
    <property type="match status" value="1"/>
</dbReference>
<reference evidence="9" key="2">
    <citation type="journal article" date="2020" name="BMC">
        <title>Leishmania infection induces a limited differential gene expression in the sand fly midgut.</title>
        <authorList>
            <person name="Coutinho-Abreu I.V."/>
            <person name="Serafim T.D."/>
            <person name="Meneses C."/>
            <person name="Kamhawi S."/>
            <person name="Oliveira F."/>
            <person name="Valenzuela J.G."/>
        </authorList>
    </citation>
    <scope>NUCLEOTIDE SEQUENCE</scope>
    <source>
        <strain evidence="9">Jacobina</strain>
        <tissue evidence="9">Midgut</tissue>
    </source>
</reference>
<evidence type="ECO:0000256" key="5">
    <source>
        <dbReference type="PIRSR" id="PIRSR607724-2"/>
    </source>
</evidence>
<feature type="domain" description="PARG catalytic Macro" evidence="7">
    <location>
        <begin position="244"/>
        <end position="447"/>
    </location>
</feature>
<feature type="active site" evidence="4">
    <location>
        <position position="277"/>
    </location>
</feature>
<dbReference type="EMBL" id="AJWK01006336">
    <property type="status" value="NOT_ANNOTATED_CDS"/>
    <property type="molecule type" value="Genomic_DNA"/>
</dbReference>
<dbReference type="InterPro" id="IPR048362">
    <property type="entry name" value="PARG_helical"/>
</dbReference>
<dbReference type="PANTHER" id="PTHR12837:SF15">
    <property type="entry name" value="POLY(ADP-RIBOSE) GLYCOHYDROLASE"/>
    <property type="match status" value="1"/>
</dbReference>
<feature type="binding site" evidence="5">
    <location>
        <position position="335"/>
    </location>
    <ligand>
        <name>substrate</name>
    </ligand>
</feature>
<dbReference type="VEuPathDB" id="VectorBase:LLONM1_004270"/>
<feature type="binding site" evidence="5">
    <location>
        <position position="294"/>
    </location>
    <ligand>
        <name>substrate</name>
    </ligand>
</feature>
<evidence type="ECO:0000256" key="4">
    <source>
        <dbReference type="PIRSR" id="PIRSR607724-1"/>
    </source>
</evidence>
<dbReference type="GO" id="GO:0005634">
    <property type="term" value="C:nucleus"/>
    <property type="evidence" value="ECO:0007669"/>
    <property type="project" value="TreeGrafter"/>
</dbReference>
<dbReference type="EC" id="3.2.1.143" evidence="2"/>
<dbReference type="GO" id="GO:0005975">
    <property type="term" value="P:carbohydrate metabolic process"/>
    <property type="evidence" value="ECO:0007669"/>
    <property type="project" value="InterPro"/>
</dbReference>
<feature type="active site" evidence="4">
    <location>
        <position position="295"/>
    </location>
</feature>
<dbReference type="GO" id="GO:0005737">
    <property type="term" value="C:cytoplasm"/>
    <property type="evidence" value="ECO:0007669"/>
    <property type="project" value="TreeGrafter"/>
</dbReference>
<protein>
    <recommendedName>
        <fullName evidence="2">poly(ADP-ribose) glycohydrolase</fullName>
        <ecNumber evidence="2">3.2.1.143</ecNumber>
    </recommendedName>
</protein>
<sequence>MQENVDIFEKIYWPVIYPTGNHTVLYNVPIVQQNQPPIPRRGTPKWDSNHVRMPCSSMSQYPLRKSDGTSEVVNRWDLIKTALQPPINSSRELETAILSYNSKYAKTWSFRGLHKLFADEDDSEAFFTVLLPKIMALALQLPHLIPSGIPLLKQGQNHSISLRTNCLPPGQCLLCTFPRRNTSKWESEYGNYPDINFNRLFGSTENRCLEKIKCICHYFKRVVGKMPTGVVTFSRRFVDPRYLPRWDESTATFHGIRVEVRTDGTIEEDGRGLLQVDFANKFVGGGVLASGCVQEEIRFVICPELLISRLFTEVLDRTEALHVIGVEQFSEYSGYAGSFEWKGDFIDKPPRDGCGRRKCHIVAIDALHFAEEAQQYQAKLMIRELNKAYVGFLPPERGKPIAAVASGNWGCGAFNGDSKLKSLLQIMVCTLTRRDLVYFTFGDAALKSNIDDLFSFLVEHQLTVQQIWRTLCEFSRKKLPGYTLYDYIYQKFRNPTPVQSAQTSQFSPGSSHSTPSPDSDDHSPSLVDCLDDYYTRENPNKKKPPPMVVSIIPPPKTQPKIVDFFKKL</sequence>
<name>A0A1B0GHX2_LUTLO</name>
<keyword evidence="11" id="KW-1185">Reference proteome</keyword>
<reference evidence="10" key="3">
    <citation type="submission" date="2020-05" db="UniProtKB">
        <authorList>
            <consortium name="EnsemblMetazoa"/>
        </authorList>
    </citation>
    <scope>IDENTIFICATION</scope>
    <source>
        <strain evidence="10">Jacobina</strain>
    </source>
</reference>
<dbReference type="EMBL" id="GITU01006789">
    <property type="protein sequence ID" value="MBC1175492.1"/>
    <property type="molecule type" value="Transcribed_RNA"/>
</dbReference>
<dbReference type="PANTHER" id="PTHR12837">
    <property type="entry name" value="POLY ADP-RIBOSE GLYCOHYDROLASE"/>
    <property type="match status" value="1"/>
</dbReference>
<organism evidence="10 11">
    <name type="scientific">Lutzomyia longipalpis</name>
    <name type="common">Sand fly</name>
    <dbReference type="NCBI Taxonomy" id="7200"/>
    <lineage>
        <taxon>Eukaryota</taxon>
        <taxon>Metazoa</taxon>
        <taxon>Ecdysozoa</taxon>
        <taxon>Arthropoda</taxon>
        <taxon>Hexapoda</taxon>
        <taxon>Insecta</taxon>
        <taxon>Pterygota</taxon>
        <taxon>Neoptera</taxon>
        <taxon>Endopterygota</taxon>
        <taxon>Diptera</taxon>
        <taxon>Nematocera</taxon>
        <taxon>Psychodoidea</taxon>
        <taxon>Psychodidae</taxon>
        <taxon>Lutzomyia</taxon>
        <taxon>Lutzomyia</taxon>
    </lineage>
</organism>
<evidence type="ECO:0000256" key="3">
    <source>
        <dbReference type="ARBA" id="ARBA00022801"/>
    </source>
</evidence>
<evidence type="ECO:0000256" key="2">
    <source>
        <dbReference type="ARBA" id="ARBA00012255"/>
    </source>
</evidence>
<evidence type="ECO:0000259" key="7">
    <source>
        <dbReference type="Pfam" id="PF05028"/>
    </source>
</evidence>
<accession>A0A1B0GHX2</accession>
<dbReference type="EnsemblMetazoa" id="LLOJ001887-RA">
    <property type="protein sequence ID" value="LLOJ001887-PA"/>
    <property type="gene ID" value="LLOJ001887"/>
</dbReference>
<feature type="compositionally biased region" description="Low complexity" evidence="6">
    <location>
        <begin position="507"/>
        <end position="517"/>
    </location>
</feature>
<evidence type="ECO:0000256" key="1">
    <source>
        <dbReference type="ARBA" id="ARBA00009545"/>
    </source>
</evidence>
<dbReference type="GO" id="GO:0006282">
    <property type="term" value="P:regulation of DNA repair"/>
    <property type="evidence" value="ECO:0007669"/>
    <property type="project" value="InterPro"/>
</dbReference>
<evidence type="ECO:0000259" key="8">
    <source>
        <dbReference type="Pfam" id="PF20811"/>
    </source>
</evidence>
<keyword evidence="3 9" id="KW-0378">Hydrolase</keyword>
<feature type="region of interest" description="Disordered" evidence="6">
    <location>
        <begin position="499"/>
        <end position="558"/>
    </location>
</feature>
<dbReference type="GO" id="GO:0009225">
    <property type="term" value="P:nucleotide-sugar metabolic process"/>
    <property type="evidence" value="ECO:0007669"/>
    <property type="project" value="TreeGrafter"/>
</dbReference>
<evidence type="ECO:0000313" key="10">
    <source>
        <dbReference type="EnsemblMetazoa" id="LLOJ001887-PA"/>
    </source>
</evidence>
<feature type="domain" description="PARG helical" evidence="8">
    <location>
        <begin position="119"/>
        <end position="235"/>
    </location>
</feature>
<evidence type="ECO:0000256" key="6">
    <source>
        <dbReference type="SAM" id="MobiDB-lite"/>
    </source>
</evidence>
<dbReference type="VEuPathDB" id="VectorBase:LLOJ001887"/>
<feature type="binding site" evidence="5">
    <location>
        <position position="280"/>
    </location>
    <ligand>
        <name>substrate</name>
    </ligand>
</feature>
<reference evidence="11" key="1">
    <citation type="submission" date="2012-05" db="EMBL/GenBank/DDBJ databases">
        <title>Whole Genome Assembly of Lutzomyia longipalpis.</title>
        <authorList>
            <person name="Richards S."/>
            <person name="Qu C."/>
            <person name="Dillon R."/>
            <person name="Worley K."/>
            <person name="Scherer S."/>
            <person name="Batterton M."/>
            <person name="Taylor A."/>
            <person name="Hawes A."/>
            <person name="Hernandez B."/>
            <person name="Kovar C."/>
            <person name="Mandapat C."/>
            <person name="Pham C."/>
            <person name="Qu C."/>
            <person name="Jing C."/>
            <person name="Bess C."/>
            <person name="Bandaranaike D."/>
            <person name="Ngo D."/>
            <person name="Ongeri F."/>
            <person name="Arias F."/>
            <person name="Lara F."/>
            <person name="Weissenberger G."/>
            <person name="Kamau G."/>
            <person name="Han H."/>
            <person name="Shen H."/>
            <person name="Dinh H."/>
            <person name="Khalil I."/>
            <person name="Jones J."/>
            <person name="Shafer J."/>
            <person name="Jayaseelan J."/>
            <person name="Quiroz J."/>
            <person name="Blankenburg K."/>
            <person name="Nguyen L."/>
            <person name="Jackson L."/>
            <person name="Francisco L."/>
            <person name="Tang L.-Y."/>
            <person name="Pu L.-L."/>
            <person name="Perales L."/>
            <person name="Lorensuhewa L."/>
            <person name="Munidasa M."/>
            <person name="Coyle M."/>
            <person name="Taylor M."/>
            <person name="Puazo M."/>
            <person name="Firestine M."/>
            <person name="Scheel M."/>
            <person name="Javaid M."/>
            <person name="Wang M."/>
            <person name="Li M."/>
            <person name="Tabassum N."/>
            <person name="Saada N."/>
            <person name="Osuji N."/>
            <person name="Aqrawi P."/>
            <person name="Fu Q."/>
            <person name="Thornton R."/>
            <person name="Raj R."/>
            <person name="Goodspeed R."/>
            <person name="Mata R."/>
            <person name="Najjar R."/>
            <person name="Gubbala S."/>
            <person name="Lee S."/>
            <person name="Denson S."/>
            <person name="Patil S."/>
            <person name="Macmil S."/>
            <person name="Qi S."/>
            <person name="Matskevitch T."/>
            <person name="Palculict T."/>
            <person name="Mathew T."/>
            <person name="Vee V."/>
            <person name="Velamala V."/>
            <person name="Korchina V."/>
            <person name="Cai W."/>
            <person name="Liu W."/>
            <person name="Dai W."/>
            <person name="Zou X."/>
            <person name="Zhu Y."/>
            <person name="Zhang Y."/>
            <person name="Wu Y.-Q."/>
            <person name="Xin Y."/>
            <person name="Nazarath L."/>
            <person name="Kovar C."/>
            <person name="Han Y."/>
            <person name="Muzny D."/>
            <person name="Gibbs R."/>
        </authorList>
    </citation>
    <scope>NUCLEOTIDE SEQUENCE [LARGE SCALE GENOMIC DNA]</scope>
    <source>
        <strain evidence="11">Jacobina</strain>
    </source>
</reference>
<dbReference type="Proteomes" id="UP000092461">
    <property type="component" value="Unassembled WGS sequence"/>
</dbReference>
<comment type="similarity">
    <text evidence="1">Belongs to the poly(ADP-ribose) glycohydrolase family.</text>
</comment>
<dbReference type="InterPro" id="IPR046372">
    <property type="entry name" value="PARG_cat_C"/>
</dbReference>
<dbReference type="AlphaFoldDB" id="A0A1B0GHX2"/>
<proteinExistence type="inferred from homology"/>
<dbReference type="Pfam" id="PF05028">
    <property type="entry name" value="PARG_cat_C"/>
    <property type="match status" value="1"/>
</dbReference>
<evidence type="ECO:0000313" key="11">
    <source>
        <dbReference type="Proteomes" id="UP000092461"/>
    </source>
</evidence>